<dbReference type="Pfam" id="PF00861">
    <property type="entry name" value="Ribosomal_L18p"/>
    <property type="match status" value="1"/>
</dbReference>
<accession>A0A1I7I7N1</accession>
<evidence type="ECO:0000256" key="6">
    <source>
        <dbReference type="ARBA" id="ARBA00035197"/>
    </source>
</evidence>
<dbReference type="Proteomes" id="UP000183508">
    <property type="component" value="Unassembled WGS sequence"/>
</dbReference>
<evidence type="ECO:0000256" key="3">
    <source>
        <dbReference type="ARBA" id="ARBA00022884"/>
    </source>
</evidence>
<proteinExistence type="inferred from homology"/>
<dbReference type="HAMAP" id="MF_01337_B">
    <property type="entry name" value="Ribosomal_uL18_B"/>
    <property type="match status" value="1"/>
</dbReference>
<dbReference type="Gene3D" id="3.30.420.100">
    <property type="match status" value="1"/>
</dbReference>
<evidence type="ECO:0000313" key="9">
    <source>
        <dbReference type="Proteomes" id="UP000183508"/>
    </source>
</evidence>
<comment type="function">
    <text evidence="7">This is one of the proteins that bind and probably mediate the attachment of the 5S RNA into the large ribosomal subunit, where it forms part of the central protuberance.</text>
</comment>
<dbReference type="EMBL" id="FPBV01000006">
    <property type="protein sequence ID" value="SFU68995.1"/>
    <property type="molecule type" value="Genomic_DNA"/>
</dbReference>
<name>A0A1I7I7N1_9BACL</name>
<dbReference type="eggNOG" id="COG0256">
    <property type="taxonomic scope" value="Bacteria"/>
</dbReference>
<dbReference type="NCBIfam" id="TIGR00060">
    <property type="entry name" value="L18_bact"/>
    <property type="match status" value="1"/>
</dbReference>
<dbReference type="GO" id="GO:0022625">
    <property type="term" value="C:cytosolic large ribosomal subunit"/>
    <property type="evidence" value="ECO:0007669"/>
    <property type="project" value="TreeGrafter"/>
</dbReference>
<dbReference type="InterPro" id="IPR005484">
    <property type="entry name" value="Ribosomal_uL18_bac/plant/anim"/>
</dbReference>
<dbReference type="CDD" id="cd00432">
    <property type="entry name" value="Ribosomal_L18_L5e"/>
    <property type="match status" value="1"/>
</dbReference>
<evidence type="ECO:0000313" key="8">
    <source>
        <dbReference type="EMBL" id="SFU68995.1"/>
    </source>
</evidence>
<protein>
    <recommendedName>
        <fullName evidence="6 7">Large ribosomal subunit protein uL18</fullName>
    </recommendedName>
</protein>
<dbReference type="STRING" id="392015.SAMN05421543_10651"/>
<keyword evidence="2 7" id="KW-0699">rRNA-binding</keyword>
<keyword evidence="5 7" id="KW-0687">Ribonucleoprotein</keyword>
<gene>
    <name evidence="7" type="primary">rplR</name>
    <name evidence="8" type="ORF">SAMN05421543_10651</name>
</gene>
<dbReference type="GO" id="GO:0006412">
    <property type="term" value="P:translation"/>
    <property type="evidence" value="ECO:0007669"/>
    <property type="project" value="UniProtKB-UniRule"/>
</dbReference>
<dbReference type="GO" id="GO:0008097">
    <property type="term" value="F:5S rRNA binding"/>
    <property type="evidence" value="ECO:0007669"/>
    <property type="project" value="TreeGrafter"/>
</dbReference>
<evidence type="ECO:0000256" key="2">
    <source>
        <dbReference type="ARBA" id="ARBA00022730"/>
    </source>
</evidence>
<dbReference type="RefSeq" id="WP_074950897.1">
    <property type="nucleotide sequence ID" value="NZ_FPBV01000006.1"/>
</dbReference>
<dbReference type="AlphaFoldDB" id="A0A1I7I7N1"/>
<sequence length="122" mass="13814">MINKEDRNLARKRRHLRVRKRIEGTPARPRLNVYRSNKHIYAQVIDDEHGHTLVSASTLDKELRGEVENGATVEAARKVGELVAKRALEKGVKTVVFDRGGYLYHGRVRALADAAREAGLEF</sequence>
<dbReference type="PANTHER" id="PTHR12899">
    <property type="entry name" value="39S RIBOSOMAL PROTEIN L18, MITOCHONDRIAL"/>
    <property type="match status" value="1"/>
</dbReference>
<keyword evidence="4 7" id="KW-0689">Ribosomal protein</keyword>
<dbReference type="SUPFAM" id="SSF53137">
    <property type="entry name" value="Translational machinery components"/>
    <property type="match status" value="1"/>
</dbReference>
<evidence type="ECO:0000256" key="1">
    <source>
        <dbReference type="ARBA" id="ARBA00007116"/>
    </source>
</evidence>
<comment type="similarity">
    <text evidence="1 7">Belongs to the universal ribosomal protein uL18 family.</text>
</comment>
<keyword evidence="9" id="KW-1185">Reference proteome</keyword>
<dbReference type="OrthoDB" id="9810939at2"/>
<comment type="subunit">
    <text evidence="7">Part of the 50S ribosomal subunit; part of the 5S rRNA/L5/L18/L25 subcomplex. Contacts the 5S and 23S rRNAs.</text>
</comment>
<dbReference type="InterPro" id="IPR004389">
    <property type="entry name" value="Ribosomal_uL18_bac-type"/>
</dbReference>
<organism evidence="8 9">
    <name type="scientific">Alicyclobacillus macrosporangiidus</name>
    <dbReference type="NCBI Taxonomy" id="392015"/>
    <lineage>
        <taxon>Bacteria</taxon>
        <taxon>Bacillati</taxon>
        <taxon>Bacillota</taxon>
        <taxon>Bacilli</taxon>
        <taxon>Bacillales</taxon>
        <taxon>Alicyclobacillaceae</taxon>
        <taxon>Alicyclobacillus</taxon>
    </lineage>
</organism>
<dbReference type="PANTHER" id="PTHR12899:SF3">
    <property type="entry name" value="LARGE RIBOSOMAL SUBUNIT PROTEIN UL18M"/>
    <property type="match status" value="1"/>
</dbReference>
<reference evidence="9" key="1">
    <citation type="submission" date="2016-10" db="EMBL/GenBank/DDBJ databases">
        <authorList>
            <person name="Varghese N."/>
        </authorList>
    </citation>
    <scope>NUCLEOTIDE SEQUENCE [LARGE SCALE GENOMIC DNA]</scope>
    <source>
        <strain evidence="9">DSM 17980</strain>
    </source>
</reference>
<dbReference type="FunFam" id="3.30.420.100:FF:000001">
    <property type="entry name" value="50S ribosomal protein L18"/>
    <property type="match status" value="1"/>
</dbReference>
<dbReference type="InterPro" id="IPR057268">
    <property type="entry name" value="Ribosomal_L18"/>
</dbReference>
<evidence type="ECO:0000256" key="7">
    <source>
        <dbReference type="HAMAP-Rule" id="MF_01337"/>
    </source>
</evidence>
<keyword evidence="3 7" id="KW-0694">RNA-binding</keyword>
<dbReference type="GO" id="GO:0003735">
    <property type="term" value="F:structural constituent of ribosome"/>
    <property type="evidence" value="ECO:0007669"/>
    <property type="project" value="InterPro"/>
</dbReference>
<evidence type="ECO:0000256" key="4">
    <source>
        <dbReference type="ARBA" id="ARBA00022980"/>
    </source>
</evidence>
<evidence type="ECO:0000256" key="5">
    <source>
        <dbReference type="ARBA" id="ARBA00023274"/>
    </source>
</evidence>